<dbReference type="RefSeq" id="WP_115569707.1">
    <property type="nucleotide sequence ID" value="NZ_NXLV01000009.1"/>
</dbReference>
<evidence type="ECO:0008006" key="4">
    <source>
        <dbReference type="Google" id="ProtNLM"/>
    </source>
</evidence>
<dbReference type="AlphaFoldDB" id="A0A3D8IYT8"/>
<feature type="signal peptide" evidence="1">
    <location>
        <begin position="1"/>
        <end position="19"/>
    </location>
</feature>
<comment type="caution">
    <text evidence="2">The sequence shown here is derived from an EMBL/GenBank/DDBJ whole genome shotgun (WGS) entry which is preliminary data.</text>
</comment>
<sequence length="136" mass="15289">MLRVCYFLLFSLSSLSSYTQPSFSKDTILSNTESEKDLQALGVNTNLSSSEQSTQEIQTRALNATLSIDNNLLSFEGREKIKEDFLNLGRNLAQIGRGAANNILTQSLINTFRDKDTNLFLEMYAYAIIVQRVSLH</sequence>
<name>A0A3D8IYT8_9HELI</name>
<keyword evidence="3" id="KW-1185">Reference proteome</keyword>
<dbReference type="Proteomes" id="UP000257045">
    <property type="component" value="Unassembled WGS sequence"/>
</dbReference>
<proteinExistence type="predicted"/>
<accession>A0A3D8IYT8</accession>
<dbReference type="EMBL" id="NXLV01000009">
    <property type="protein sequence ID" value="RDU70438.1"/>
    <property type="molecule type" value="Genomic_DNA"/>
</dbReference>
<feature type="chain" id="PRO_5017660175" description="Inverse autotransporter beta-domain domain-containing protein" evidence="1">
    <location>
        <begin position="20"/>
        <end position="136"/>
    </location>
</feature>
<keyword evidence="1" id="KW-0732">Signal</keyword>
<reference evidence="2 3" key="1">
    <citation type="submission" date="2018-04" db="EMBL/GenBank/DDBJ databases">
        <title>Novel Campyloabacter and Helicobacter Species and Strains.</title>
        <authorList>
            <person name="Mannion A.J."/>
            <person name="Shen Z."/>
            <person name="Fox J.G."/>
        </authorList>
    </citation>
    <scope>NUCLEOTIDE SEQUENCE [LARGE SCALE GENOMIC DNA]</scope>
    <source>
        <strain evidence="2 3">MIT 04-9366</strain>
    </source>
</reference>
<protein>
    <recommendedName>
        <fullName evidence="4">Inverse autotransporter beta-domain domain-containing protein</fullName>
    </recommendedName>
</protein>
<evidence type="ECO:0000256" key="1">
    <source>
        <dbReference type="SAM" id="SignalP"/>
    </source>
</evidence>
<gene>
    <name evidence="2" type="ORF">CQA58_05405</name>
</gene>
<evidence type="ECO:0000313" key="3">
    <source>
        <dbReference type="Proteomes" id="UP000257045"/>
    </source>
</evidence>
<dbReference type="OrthoDB" id="5314259at2"/>
<organism evidence="2 3">
    <name type="scientific">Helicobacter brantae</name>
    <dbReference type="NCBI Taxonomy" id="375927"/>
    <lineage>
        <taxon>Bacteria</taxon>
        <taxon>Pseudomonadati</taxon>
        <taxon>Campylobacterota</taxon>
        <taxon>Epsilonproteobacteria</taxon>
        <taxon>Campylobacterales</taxon>
        <taxon>Helicobacteraceae</taxon>
        <taxon>Helicobacter</taxon>
    </lineage>
</organism>
<evidence type="ECO:0000313" key="2">
    <source>
        <dbReference type="EMBL" id="RDU70438.1"/>
    </source>
</evidence>